<dbReference type="EMBL" id="CAUYUJ010003928">
    <property type="protein sequence ID" value="CAK0807424.1"/>
    <property type="molecule type" value="Genomic_DNA"/>
</dbReference>
<reference evidence="2" key="1">
    <citation type="submission" date="2023-10" db="EMBL/GenBank/DDBJ databases">
        <authorList>
            <person name="Chen Y."/>
            <person name="Shah S."/>
            <person name="Dougan E. K."/>
            <person name="Thang M."/>
            <person name="Chan C."/>
        </authorList>
    </citation>
    <scope>NUCLEOTIDE SEQUENCE [LARGE SCALE GENOMIC DNA]</scope>
</reference>
<organism evidence="2 3">
    <name type="scientific">Prorocentrum cordatum</name>
    <dbReference type="NCBI Taxonomy" id="2364126"/>
    <lineage>
        <taxon>Eukaryota</taxon>
        <taxon>Sar</taxon>
        <taxon>Alveolata</taxon>
        <taxon>Dinophyceae</taxon>
        <taxon>Prorocentrales</taxon>
        <taxon>Prorocentraceae</taxon>
        <taxon>Prorocentrum</taxon>
    </lineage>
</organism>
<keyword evidence="3" id="KW-1185">Reference proteome</keyword>
<dbReference type="Proteomes" id="UP001189429">
    <property type="component" value="Unassembled WGS sequence"/>
</dbReference>
<accession>A0ABN9QR24</accession>
<evidence type="ECO:0000313" key="2">
    <source>
        <dbReference type="EMBL" id="CAK0807424.1"/>
    </source>
</evidence>
<gene>
    <name evidence="2" type="ORF">PCOR1329_LOCUS13312</name>
</gene>
<proteinExistence type="predicted"/>
<comment type="caution">
    <text evidence="2">The sequence shown here is derived from an EMBL/GenBank/DDBJ whole genome shotgun (WGS) entry which is preliminary data.</text>
</comment>
<feature type="region of interest" description="Disordered" evidence="1">
    <location>
        <begin position="1"/>
        <end position="33"/>
    </location>
</feature>
<feature type="non-terminal residue" evidence="2">
    <location>
        <position position="123"/>
    </location>
</feature>
<protein>
    <recommendedName>
        <fullName evidence="4">COMM domain-containing protein 3</fullName>
    </recommendedName>
</protein>
<name>A0ABN9QR24_9DINO</name>
<evidence type="ECO:0000256" key="1">
    <source>
        <dbReference type="SAM" id="MobiDB-lite"/>
    </source>
</evidence>
<evidence type="ECO:0000313" key="3">
    <source>
        <dbReference type="Proteomes" id="UP001189429"/>
    </source>
</evidence>
<evidence type="ECO:0008006" key="4">
    <source>
        <dbReference type="Google" id="ProtNLM"/>
    </source>
</evidence>
<sequence length="123" mass="13114">MASATPGGVKWEVASPADGKAKSDLKEVTSPASMNSGKLQDVYEARVDELERPLMLEVSYADGCGGAVKEVLFVDPVDAEARPRVCVSVSGVKAMHNAISVLSRKVDSLVHSLQACRSAYYKE</sequence>